<evidence type="ECO:0000256" key="11">
    <source>
        <dbReference type="ARBA" id="ARBA00022605"/>
    </source>
</evidence>
<gene>
    <name evidence="19 22" type="primary">aroB</name>
    <name evidence="22" type="ORF">BTSPAZIEG_0374</name>
</gene>
<keyword evidence="17 19" id="KW-0456">Lyase</keyword>
<evidence type="ECO:0000256" key="19">
    <source>
        <dbReference type="HAMAP-Rule" id="MF_00110"/>
    </source>
</evidence>
<comment type="caution">
    <text evidence="19">Lacks conserved residue(s) required for the propagation of feature annotation.</text>
</comment>
<dbReference type="STRING" id="98804.BTSPAZIEG_0374"/>
<keyword evidence="10 19" id="KW-0963">Cytoplasm</keyword>
<evidence type="ECO:0000256" key="15">
    <source>
        <dbReference type="ARBA" id="ARBA00023027"/>
    </source>
</evidence>
<dbReference type="Gene3D" id="3.40.50.1970">
    <property type="match status" value="1"/>
</dbReference>
<dbReference type="EC" id="4.2.3.4" evidence="8 19"/>
<dbReference type="Pfam" id="PF01761">
    <property type="entry name" value="DHQ_synthase"/>
    <property type="match status" value="1"/>
</dbReference>
<dbReference type="Gene3D" id="1.20.1090.10">
    <property type="entry name" value="Dehydroquinate synthase-like - alpha domain"/>
    <property type="match status" value="1"/>
</dbReference>
<dbReference type="GO" id="GO:0005737">
    <property type="term" value="C:cytoplasm"/>
    <property type="evidence" value="ECO:0007669"/>
    <property type="project" value="UniProtKB-SubCell"/>
</dbReference>
<evidence type="ECO:0000256" key="1">
    <source>
        <dbReference type="ARBA" id="ARBA00001393"/>
    </source>
</evidence>
<evidence type="ECO:0000256" key="9">
    <source>
        <dbReference type="ARBA" id="ARBA00017684"/>
    </source>
</evidence>
<evidence type="ECO:0000256" key="14">
    <source>
        <dbReference type="ARBA" id="ARBA00022833"/>
    </source>
</evidence>
<name>A0A161K2H0_BUCTT</name>
<accession>A0A161K2H0</accession>
<keyword evidence="13 19" id="KW-0547">Nucleotide-binding</keyword>
<dbReference type="AlphaFoldDB" id="A0A161K2H0"/>
<dbReference type="PANTHER" id="PTHR43622">
    <property type="entry name" value="3-DEHYDROQUINATE SYNTHASE"/>
    <property type="match status" value="1"/>
</dbReference>
<keyword evidence="18 19" id="KW-0170">Cobalt</keyword>
<comment type="similarity">
    <text evidence="7 19">Belongs to the sugar phosphate cyclases superfamily. Dehydroquinate synthase family.</text>
</comment>
<feature type="binding site" evidence="19">
    <location>
        <position position="266"/>
    </location>
    <ligand>
        <name>Zn(2+)</name>
        <dbReference type="ChEBI" id="CHEBI:29105"/>
    </ligand>
</feature>
<comment type="catalytic activity">
    <reaction evidence="1 19">
        <text>7-phospho-2-dehydro-3-deoxy-D-arabino-heptonate = 3-dehydroquinate + phosphate</text>
        <dbReference type="Rhea" id="RHEA:21968"/>
        <dbReference type="ChEBI" id="CHEBI:32364"/>
        <dbReference type="ChEBI" id="CHEBI:43474"/>
        <dbReference type="ChEBI" id="CHEBI:58394"/>
        <dbReference type="EC" id="4.2.3.4"/>
    </reaction>
</comment>
<dbReference type="HAMAP" id="MF_00110">
    <property type="entry name" value="DHQ_synthase"/>
    <property type="match status" value="1"/>
</dbReference>
<comment type="cofactor">
    <cofactor evidence="19">
        <name>Co(2+)</name>
        <dbReference type="ChEBI" id="CHEBI:48828"/>
    </cofactor>
    <cofactor evidence="19">
        <name>Zn(2+)</name>
        <dbReference type="ChEBI" id="CHEBI:29105"/>
    </cofactor>
    <text evidence="19">Binds 1 divalent metal cation per subunit. Can use either Co(2+) or Zn(2+).</text>
</comment>
<dbReference type="PANTHER" id="PTHR43622:SF7">
    <property type="entry name" value="3-DEHYDROQUINATE SYNTHASE, CHLOROPLASTIC"/>
    <property type="match status" value="1"/>
</dbReference>
<dbReference type="PIRSF" id="PIRSF001455">
    <property type="entry name" value="DHQ_synth"/>
    <property type="match status" value="1"/>
</dbReference>
<sequence>MLKNTIYVDLKKRSYYIYIGKNFLKTREIKNLFSINTKHILIMDQVVQKLLSKEFFSDFPIFKKKTNVIVLKEGENYKNLHTVEKIISILLKKKCNRDTTLIALGGGVIGDITGFVASIYQRGISFIQIPTTLLAQVDSSIGGKTGVNHILGKNMIGSFWQPLGVFINLEFLKYLPKKQILSGISEIIKYSIIFDKKFFIWLEKNIFSLLNLEEKALQYCIYKCCCFKTKIIESDEMENSQRALLNLGHSFAHVIETFMGYGSWLHGYAVSAGIIYSAYVSYILNFLSKDILFRIISIFKKIKLPLRGPNNLNALKYVELLKYDKKNSHGNICLILPHNLENVKIHKSIDSKIIIQAIEKSHKNNF</sequence>
<comment type="function">
    <text evidence="4 19">Catalyzes the conversion of 3-deoxy-D-arabino-heptulosonate 7-phosphate (DAHP) to dehydroquinate (DHQ).</text>
</comment>
<feature type="binding site" evidence="19">
    <location>
        <position position="153"/>
    </location>
    <ligand>
        <name>NAD(+)</name>
        <dbReference type="ChEBI" id="CHEBI:57540"/>
    </ligand>
</feature>
<dbReference type="EMBL" id="LN890285">
    <property type="protein sequence ID" value="CUR53333.1"/>
    <property type="molecule type" value="Genomic_DNA"/>
</dbReference>
<evidence type="ECO:0000256" key="4">
    <source>
        <dbReference type="ARBA" id="ARBA00003485"/>
    </source>
</evidence>
<dbReference type="InterPro" id="IPR056179">
    <property type="entry name" value="DHQS_C"/>
</dbReference>
<feature type="binding site" evidence="19">
    <location>
        <begin position="107"/>
        <end position="111"/>
    </location>
    <ligand>
        <name>NAD(+)</name>
        <dbReference type="ChEBI" id="CHEBI:57540"/>
    </ligand>
</feature>
<evidence type="ECO:0000259" key="21">
    <source>
        <dbReference type="Pfam" id="PF24621"/>
    </source>
</evidence>
<dbReference type="GO" id="GO:0003856">
    <property type="term" value="F:3-dehydroquinate synthase activity"/>
    <property type="evidence" value="ECO:0007669"/>
    <property type="project" value="UniProtKB-UniRule"/>
</dbReference>
<feature type="binding site" evidence="19">
    <location>
        <begin position="131"/>
        <end position="132"/>
    </location>
    <ligand>
        <name>NAD(+)</name>
        <dbReference type="ChEBI" id="CHEBI:57540"/>
    </ligand>
</feature>
<feature type="binding site" evidence="19">
    <location>
        <begin position="73"/>
        <end position="78"/>
    </location>
    <ligand>
        <name>NAD(+)</name>
        <dbReference type="ChEBI" id="CHEBI:57540"/>
    </ligand>
</feature>
<dbReference type="Pfam" id="PF24621">
    <property type="entry name" value="DHQS_C"/>
    <property type="match status" value="1"/>
</dbReference>
<dbReference type="PATRIC" id="fig|98804.3.peg.352"/>
<dbReference type="SUPFAM" id="SSF56796">
    <property type="entry name" value="Dehydroquinate synthase-like"/>
    <property type="match status" value="1"/>
</dbReference>
<evidence type="ECO:0000256" key="17">
    <source>
        <dbReference type="ARBA" id="ARBA00023239"/>
    </source>
</evidence>
<reference evidence="23" key="1">
    <citation type="submission" date="2015-10" db="EMBL/GenBank/DDBJ databases">
        <authorList>
            <person name="Manzano-Marin A."/>
            <person name="Manzano-Marin A."/>
        </authorList>
    </citation>
    <scope>NUCLEOTIDE SEQUENCE [LARGE SCALE GENOMIC DNA]</scope>
    <source>
        <strain evidence="23">BTs</strain>
    </source>
</reference>
<dbReference type="NCBIfam" id="TIGR01357">
    <property type="entry name" value="aroB"/>
    <property type="match status" value="1"/>
</dbReference>
<dbReference type="GO" id="GO:0008652">
    <property type="term" value="P:amino acid biosynthetic process"/>
    <property type="evidence" value="ECO:0007669"/>
    <property type="project" value="UniProtKB-KW"/>
</dbReference>
<evidence type="ECO:0000313" key="23">
    <source>
        <dbReference type="Proteomes" id="UP000243633"/>
    </source>
</evidence>
<evidence type="ECO:0000313" key="22">
    <source>
        <dbReference type="EMBL" id="CUR53333.1"/>
    </source>
</evidence>
<dbReference type="GO" id="GO:0000166">
    <property type="term" value="F:nucleotide binding"/>
    <property type="evidence" value="ECO:0007669"/>
    <property type="project" value="UniProtKB-KW"/>
</dbReference>
<feature type="domain" description="3-dehydroquinate synthase N-terminal" evidence="20">
    <location>
        <begin position="69"/>
        <end position="180"/>
    </location>
</feature>
<dbReference type="RefSeq" id="WP_075472910.1">
    <property type="nucleotide sequence ID" value="NZ_CP135003.1"/>
</dbReference>
<organism evidence="22 23">
    <name type="scientific">Buchnera aphidicola subsp. Tuberolachnus salignus</name>
    <dbReference type="NCBI Taxonomy" id="98804"/>
    <lineage>
        <taxon>Bacteria</taxon>
        <taxon>Pseudomonadati</taxon>
        <taxon>Pseudomonadota</taxon>
        <taxon>Gammaproteobacteria</taxon>
        <taxon>Enterobacterales</taxon>
        <taxon>Erwiniaceae</taxon>
        <taxon>Buchnera</taxon>
    </lineage>
</organism>
<comment type="pathway">
    <text evidence="6 19">Metabolic intermediate biosynthesis; chorismate biosynthesis; chorismate from D-erythrose 4-phosphate and phosphoenolpyruvate: step 2/7.</text>
</comment>
<evidence type="ECO:0000256" key="18">
    <source>
        <dbReference type="ARBA" id="ARBA00023285"/>
    </source>
</evidence>
<dbReference type="GO" id="GO:0009073">
    <property type="term" value="P:aromatic amino acid family biosynthetic process"/>
    <property type="evidence" value="ECO:0007669"/>
    <property type="project" value="UniProtKB-KW"/>
</dbReference>
<dbReference type="FunFam" id="3.40.50.1970:FF:000007">
    <property type="entry name" value="Pentafunctional AROM polypeptide"/>
    <property type="match status" value="1"/>
</dbReference>
<keyword evidence="15 19" id="KW-0520">NAD</keyword>
<dbReference type="GO" id="GO:0046872">
    <property type="term" value="F:metal ion binding"/>
    <property type="evidence" value="ECO:0007669"/>
    <property type="project" value="UniProtKB-KW"/>
</dbReference>
<evidence type="ECO:0000256" key="16">
    <source>
        <dbReference type="ARBA" id="ARBA00023141"/>
    </source>
</evidence>
<comment type="subcellular location">
    <subcellularLocation>
        <location evidence="5 19">Cytoplasm</location>
    </subcellularLocation>
</comment>
<dbReference type="OrthoDB" id="9806583at2"/>
<dbReference type="InterPro" id="IPR030963">
    <property type="entry name" value="DHQ_synth_fam"/>
</dbReference>
<evidence type="ECO:0000256" key="10">
    <source>
        <dbReference type="ARBA" id="ARBA00022490"/>
    </source>
</evidence>
<keyword evidence="11 19" id="KW-0028">Amino-acid biosynthesis</keyword>
<protein>
    <recommendedName>
        <fullName evidence="9 19">3-dehydroquinate synthase</fullName>
        <shortName evidence="19">DHQS</shortName>
        <ecNumber evidence="8 19">4.2.3.4</ecNumber>
    </recommendedName>
</protein>
<dbReference type="InterPro" id="IPR050071">
    <property type="entry name" value="Dehydroquinate_synthase"/>
</dbReference>
<evidence type="ECO:0000256" key="6">
    <source>
        <dbReference type="ARBA" id="ARBA00004661"/>
    </source>
</evidence>
<dbReference type="InterPro" id="IPR016037">
    <property type="entry name" value="DHQ_synth_AroB"/>
</dbReference>
<evidence type="ECO:0000256" key="13">
    <source>
        <dbReference type="ARBA" id="ARBA00022741"/>
    </source>
</evidence>
<feature type="binding site" evidence="19">
    <location>
        <position position="186"/>
    </location>
    <ligand>
        <name>Zn(2+)</name>
        <dbReference type="ChEBI" id="CHEBI:29105"/>
    </ligand>
</feature>
<dbReference type="UniPathway" id="UPA00053">
    <property type="reaction ID" value="UER00085"/>
</dbReference>
<keyword evidence="14 19" id="KW-0862">Zinc</keyword>
<keyword evidence="16 19" id="KW-0057">Aromatic amino acid biosynthesis</keyword>
<comment type="cofactor">
    <cofactor evidence="3">
        <name>Zn(2+)</name>
        <dbReference type="ChEBI" id="CHEBI:29105"/>
    </cofactor>
</comment>
<evidence type="ECO:0000256" key="7">
    <source>
        <dbReference type="ARBA" id="ARBA00005412"/>
    </source>
</evidence>
<evidence type="ECO:0000256" key="12">
    <source>
        <dbReference type="ARBA" id="ARBA00022723"/>
    </source>
</evidence>
<feature type="domain" description="3-dehydroquinate synthase C-terminal" evidence="21">
    <location>
        <begin position="183"/>
        <end position="327"/>
    </location>
</feature>
<comment type="cofactor">
    <cofactor evidence="2 19">
        <name>NAD(+)</name>
        <dbReference type="ChEBI" id="CHEBI:57540"/>
    </cofactor>
</comment>
<proteinExistence type="inferred from homology"/>
<evidence type="ECO:0000256" key="5">
    <source>
        <dbReference type="ARBA" id="ARBA00004496"/>
    </source>
</evidence>
<evidence type="ECO:0000256" key="8">
    <source>
        <dbReference type="ARBA" id="ARBA00013031"/>
    </source>
</evidence>
<feature type="binding site" evidence="19">
    <location>
        <position position="144"/>
    </location>
    <ligand>
        <name>NAD(+)</name>
        <dbReference type="ChEBI" id="CHEBI:57540"/>
    </ligand>
</feature>
<dbReference type="InterPro" id="IPR030960">
    <property type="entry name" value="DHQS/DOIS_N"/>
</dbReference>
<dbReference type="CDD" id="cd08195">
    <property type="entry name" value="DHQS"/>
    <property type="match status" value="1"/>
</dbReference>
<evidence type="ECO:0000259" key="20">
    <source>
        <dbReference type="Pfam" id="PF01761"/>
    </source>
</evidence>
<dbReference type="Proteomes" id="UP000243633">
    <property type="component" value="Chromosome 1"/>
</dbReference>
<keyword evidence="23" id="KW-1185">Reference proteome</keyword>
<dbReference type="GO" id="GO:0009423">
    <property type="term" value="P:chorismate biosynthetic process"/>
    <property type="evidence" value="ECO:0007669"/>
    <property type="project" value="UniProtKB-UniRule"/>
</dbReference>
<feature type="binding site" evidence="19">
    <location>
        <position position="249"/>
    </location>
    <ligand>
        <name>Zn(2+)</name>
        <dbReference type="ChEBI" id="CHEBI:29105"/>
    </ligand>
</feature>
<keyword evidence="12 19" id="KW-0479">Metal-binding</keyword>
<evidence type="ECO:0000256" key="3">
    <source>
        <dbReference type="ARBA" id="ARBA00001947"/>
    </source>
</evidence>
<evidence type="ECO:0000256" key="2">
    <source>
        <dbReference type="ARBA" id="ARBA00001911"/>
    </source>
</evidence>